<proteinExistence type="predicted"/>
<dbReference type="PIRSF" id="PIRSF010372">
    <property type="entry name" value="PaiB"/>
    <property type="match status" value="1"/>
</dbReference>
<accession>A0A2Y9A0Y3</accession>
<organism evidence="2 4">
    <name type="scientific">Jannaschia seohaensis</name>
    <dbReference type="NCBI Taxonomy" id="475081"/>
    <lineage>
        <taxon>Bacteria</taxon>
        <taxon>Pseudomonadati</taxon>
        <taxon>Pseudomonadota</taxon>
        <taxon>Alphaproteobacteria</taxon>
        <taxon>Rhodobacterales</taxon>
        <taxon>Roseobacteraceae</taxon>
        <taxon>Jannaschia</taxon>
    </lineage>
</organism>
<evidence type="ECO:0000313" key="1">
    <source>
        <dbReference type="EMBL" id="PWJ21667.1"/>
    </source>
</evidence>
<evidence type="ECO:0000313" key="3">
    <source>
        <dbReference type="Proteomes" id="UP000245839"/>
    </source>
</evidence>
<dbReference type="Pfam" id="PF04299">
    <property type="entry name" value="FMN_bind_2"/>
    <property type="match status" value="1"/>
</dbReference>
<keyword evidence="3" id="KW-1185">Reference proteome</keyword>
<reference evidence="1 3" key="3">
    <citation type="submission" date="2018-03" db="EMBL/GenBank/DDBJ databases">
        <title>Genomic Encyclopedia of Archaeal and Bacterial Type Strains, Phase II (KMG-II): from individual species to whole genera.</title>
        <authorList>
            <person name="Goeker M."/>
        </authorList>
    </citation>
    <scope>NUCLEOTIDE SEQUENCE [LARGE SCALE GENOMIC DNA]</scope>
    <source>
        <strain evidence="1 3">DSM 25227</strain>
    </source>
</reference>
<sequence>MHPNSAFRRVPESRSLDFVRARSFGALVVNAPDGPLVSHVPFLLSEDAASADLHLVRSNPILSATPCAAVIAVTGPDGYLSPDWYEVPDQVPTWNYVAVHLRGRLVRLPQEAMHEMLDRQSAGFETRLAGKTPWTTDKMTPEVLERMMRQIVPCRLEGIELQATWKLSQNKPDDVRLRAAEAVTGGVGSELAALAALMRGG</sequence>
<dbReference type="EMBL" id="UETC01000001">
    <property type="protein sequence ID" value="SSA37945.1"/>
    <property type="molecule type" value="Genomic_DNA"/>
</dbReference>
<evidence type="ECO:0000313" key="4">
    <source>
        <dbReference type="Proteomes" id="UP000251571"/>
    </source>
</evidence>
<dbReference type="PANTHER" id="PTHR35802">
    <property type="entry name" value="PROTEASE SYNTHASE AND SPORULATION PROTEIN PAI 2"/>
    <property type="match status" value="1"/>
</dbReference>
<dbReference type="Proteomes" id="UP000245839">
    <property type="component" value="Unassembled WGS sequence"/>
</dbReference>
<name>A0A2Y9A0Y3_9RHOB</name>
<gene>
    <name evidence="1" type="ORF">BCF38_10173</name>
    <name evidence="2" type="ORF">SAMN05421539_10173</name>
</gene>
<dbReference type="PANTHER" id="PTHR35802:SF1">
    <property type="entry name" value="PROTEASE SYNTHASE AND SPORULATION PROTEIN PAI 2"/>
    <property type="match status" value="1"/>
</dbReference>
<dbReference type="InterPro" id="IPR007396">
    <property type="entry name" value="TR_PAI2-type"/>
</dbReference>
<dbReference type="Proteomes" id="UP000251571">
    <property type="component" value="Unassembled WGS sequence"/>
</dbReference>
<dbReference type="SUPFAM" id="SSF50475">
    <property type="entry name" value="FMN-binding split barrel"/>
    <property type="match status" value="1"/>
</dbReference>
<dbReference type="InterPro" id="IPR012349">
    <property type="entry name" value="Split_barrel_FMN-bd"/>
</dbReference>
<reference evidence="2" key="1">
    <citation type="submission" date="2016-10" db="EMBL/GenBank/DDBJ databases">
        <authorList>
            <person name="Cai Z."/>
        </authorList>
    </citation>
    <scope>NUCLEOTIDE SEQUENCE [LARGE SCALE GENOMIC DNA]</scope>
    <source>
        <strain evidence="2">DSM 25227</strain>
    </source>
</reference>
<dbReference type="AlphaFoldDB" id="A0A2Y9A0Y3"/>
<dbReference type="OrthoDB" id="9794948at2"/>
<dbReference type="RefSeq" id="WP_109562315.1">
    <property type="nucleotide sequence ID" value="NZ_QGDJ01000001.1"/>
</dbReference>
<protein>
    <submittedName>
        <fullName evidence="2">Transcriptional regulator</fullName>
    </submittedName>
</protein>
<dbReference type="EMBL" id="QGDJ01000001">
    <property type="protein sequence ID" value="PWJ21667.1"/>
    <property type="molecule type" value="Genomic_DNA"/>
</dbReference>
<reference evidence="4" key="2">
    <citation type="submission" date="2016-10" db="EMBL/GenBank/DDBJ databases">
        <authorList>
            <person name="Varghese N."/>
            <person name="Submissions S."/>
        </authorList>
    </citation>
    <scope>NUCLEOTIDE SEQUENCE [LARGE SCALE GENOMIC DNA]</scope>
    <source>
        <strain evidence="4">DSM 25227</strain>
    </source>
</reference>
<evidence type="ECO:0000313" key="2">
    <source>
        <dbReference type="EMBL" id="SSA37945.1"/>
    </source>
</evidence>
<dbReference type="Gene3D" id="2.30.110.10">
    <property type="entry name" value="Electron Transport, Fmn-binding Protein, Chain A"/>
    <property type="match status" value="1"/>
</dbReference>